<dbReference type="CDD" id="cd24053">
    <property type="entry name" value="ASKHA_NBD_EcPPX-GppA-like"/>
    <property type="match status" value="1"/>
</dbReference>
<evidence type="ECO:0000259" key="7">
    <source>
        <dbReference type="Pfam" id="PF21447"/>
    </source>
</evidence>
<protein>
    <recommendedName>
        <fullName evidence="3">Exopolyphosphatase</fullName>
        <ecNumber evidence="2">3.6.1.11</ecNumber>
    </recommendedName>
</protein>
<comment type="similarity">
    <text evidence="1">Belongs to the GppA/Ppx family.</text>
</comment>
<dbReference type="RefSeq" id="WP_068370219.1">
    <property type="nucleotide sequence ID" value="NZ_CP169556.1"/>
</dbReference>
<feature type="domain" description="Ppx/GppA phosphatase N-terminal" evidence="6">
    <location>
        <begin position="23"/>
        <end position="305"/>
    </location>
</feature>
<evidence type="ECO:0000313" key="8">
    <source>
        <dbReference type="EMBL" id="KKO71931.1"/>
    </source>
</evidence>
<evidence type="ECO:0000256" key="5">
    <source>
        <dbReference type="ARBA" id="ARBA00047607"/>
    </source>
</evidence>
<evidence type="ECO:0000313" key="9">
    <source>
        <dbReference type="Proteomes" id="UP000078084"/>
    </source>
</evidence>
<evidence type="ECO:0000256" key="1">
    <source>
        <dbReference type="ARBA" id="ARBA00007125"/>
    </source>
</evidence>
<gene>
    <name evidence="8" type="ORF">AAV32_08125</name>
</gene>
<dbReference type="Pfam" id="PF02541">
    <property type="entry name" value="Ppx-GppA"/>
    <property type="match status" value="1"/>
</dbReference>
<comment type="caution">
    <text evidence="8">The sequence shown here is derived from an EMBL/GenBank/DDBJ whole genome shotgun (WGS) entry which is preliminary data.</text>
</comment>
<dbReference type="InterPro" id="IPR043129">
    <property type="entry name" value="ATPase_NBD"/>
</dbReference>
<dbReference type="InterPro" id="IPR048950">
    <property type="entry name" value="Ppx_GppA_C"/>
</dbReference>
<dbReference type="PANTHER" id="PTHR30005:SF0">
    <property type="entry name" value="RETROGRADE REGULATION PROTEIN 2"/>
    <property type="match status" value="1"/>
</dbReference>
<dbReference type="PIRSF" id="PIRSF001267">
    <property type="entry name" value="Pyrophosphatase_GppA_Ppx"/>
    <property type="match status" value="1"/>
</dbReference>
<organism evidence="8 9">
    <name type="scientific">Kerstersia gyiorum</name>
    <dbReference type="NCBI Taxonomy" id="206506"/>
    <lineage>
        <taxon>Bacteria</taxon>
        <taxon>Pseudomonadati</taxon>
        <taxon>Pseudomonadota</taxon>
        <taxon>Betaproteobacteria</taxon>
        <taxon>Burkholderiales</taxon>
        <taxon>Alcaligenaceae</taxon>
        <taxon>Kerstersia</taxon>
    </lineage>
</organism>
<dbReference type="PANTHER" id="PTHR30005">
    <property type="entry name" value="EXOPOLYPHOSPHATASE"/>
    <property type="match status" value="1"/>
</dbReference>
<keyword evidence="4" id="KW-0378">Hydrolase</keyword>
<dbReference type="FunFam" id="3.30.420.150:FF:000001">
    <property type="entry name" value="Guanosine-5'-triphosphate,3'-diphosphate pyrophosphatase"/>
    <property type="match status" value="1"/>
</dbReference>
<dbReference type="NCBIfam" id="TIGR03706">
    <property type="entry name" value="exo_poly_only"/>
    <property type="match status" value="1"/>
</dbReference>
<dbReference type="AlphaFoldDB" id="A0A171KSR4"/>
<dbReference type="InterPro" id="IPR022371">
    <property type="entry name" value="Exopolyphosphatase"/>
</dbReference>
<dbReference type="EC" id="3.6.1.11" evidence="2"/>
<dbReference type="InterPro" id="IPR030673">
    <property type="entry name" value="PyroPPase_GppA_Ppx"/>
</dbReference>
<dbReference type="SUPFAM" id="SSF53067">
    <property type="entry name" value="Actin-like ATPase domain"/>
    <property type="match status" value="2"/>
</dbReference>
<comment type="catalytic activity">
    <reaction evidence="5">
        <text>[phosphate](n) + H2O = [phosphate](n-1) + phosphate + H(+)</text>
        <dbReference type="Rhea" id="RHEA:21528"/>
        <dbReference type="Rhea" id="RHEA-COMP:9859"/>
        <dbReference type="Rhea" id="RHEA-COMP:14279"/>
        <dbReference type="ChEBI" id="CHEBI:15377"/>
        <dbReference type="ChEBI" id="CHEBI:15378"/>
        <dbReference type="ChEBI" id="CHEBI:16838"/>
        <dbReference type="ChEBI" id="CHEBI:43474"/>
        <dbReference type="EC" id="3.6.1.11"/>
    </reaction>
</comment>
<dbReference type="SUPFAM" id="SSF109604">
    <property type="entry name" value="HD-domain/PDEase-like"/>
    <property type="match status" value="1"/>
</dbReference>
<accession>A0A171KSR4</accession>
<dbReference type="PATRIC" id="fig|206506.3.peg.1738"/>
<evidence type="ECO:0000256" key="4">
    <source>
        <dbReference type="ARBA" id="ARBA00022801"/>
    </source>
</evidence>
<dbReference type="EMBL" id="LBNE01000004">
    <property type="protein sequence ID" value="KKO71931.1"/>
    <property type="molecule type" value="Genomic_DNA"/>
</dbReference>
<dbReference type="GO" id="GO:0004309">
    <property type="term" value="F:exopolyphosphatase activity"/>
    <property type="evidence" value="ECO:0007669"/>
    <property type="project" value="UniProtKB-EC"/>
</dbReference>
<dbReference type="GO" id="GO:0006793">
    <property type="term" value="P:phosphorus metabolic process"/>
    <property type="evidence" value="ECO:0007669"/>
    <property type="project" value="InterPro"/>
</dbReference>
<sequence length="496" mass="54720">MDNLLAAVDLGSNSFRLSIGRVVQEAGVSQIYQVDRLKETVRLAAGLDASLVLADEAIVRATEVLRLFGDRLRDFRPDRVRAVATNTFRVARNADQLLARCEAALGFPIEVVAGHEEARLIYAGVAHCLPSSTAQRLIVDIGGGSTELIIGKGYRPLQVASLHMGCVSFSQRFFPDGQITSASMQQADLAARREIETITRRYKKVGWAEAFGSSGTAKALYAILTESGLSSQGITLKGMEALKAKLIRSGKVIASEHPGIKLERADVLPGGLVIMAAIFSELKIESMRTGDGALRVGVLYDLLGREDEHDTRQETVDQFMRRYHVDQNQAERVRDAALALFEQCRPAEVDHELVLALKWAASLHEIGLSIAHNGYARHTAYVLENAEMPGFSNDDQELLAQLAFAHHGKLSRLPGKPKNDVKWRAILCLRLAALLFRRRQSMARLPLSLAVKNSQISVSMPNGWRRTNPLLEYALEAEASEWRKAGFSFEILERQA</sequence>
<proteinExistence type="inferred from homology"/>
<dbReference type="InterPro" id="IPR003695">
    <property type="entry name" value="Ppx_GppA_N"/>
</dbReference>
<keyword evidence="9" id="KW-1185">Reference proteome</keyword>
<dbReference type="GeneID" id="99727131"/>
<evidence type="ECO:0000256" key="2">
    <source>
        <dbReference type="ARBA" id="ARBA00012451"/>
    </source>
</evidence>
<dbReference type="InterPro" id="IPR050273">
    <property type="entry name" value="GppA/Ppx_hydrolase"/>
</dbReference>
<dbReference type="Gene3D" id="3.30.420.40">
    <property type="match status" value="1"/>
</dbReference>
<evidence type="ECO:0000256" key="3">
    <source>
        <dbReference type="ARBA" id="ARBA00020416"/>
    </source>
</evidence>
<feature type="domain" description="Ppx/GppA phosphatase C-terminal" evidence="7">
    <location>
        <begin position="312"/>
        <end position="478"/>
    </location>
</feature>
<dbReference type="Gene3D" id="1.10.3210.10">
    <property type="entry name" value="Hypothetical protein af1432"/>
    <property type="match status" value="1"/>
</dbReference>
<reference evidence="8 9" key="1">
    <citation type="submission" date="2015-04" db="EMBL/GenBank/DDBJ databases">
        <title>Genome sequence of Kerstersia gyiorum CG1.</title>
        <authorList>
            <person name="Greninger A.L."/>
            <person name="Kozyreva V."/>
            <person name="Chaturvedi V."/>
        </authorList>
    </citation>
    <scope>NUCLEOTIDE SEQUENCE [LARGE SCALE GENOMIC DNA]</scope>
    <source>
        <strain evidence="8 9">CG1</strain>
    </source>
</reference>
<dbReference type="Gene3D" id="3.30.420.150">
    <property type="entry name" value="Exopolyphosphatase. Domain 2"/>
    <property type="match status" value="1"/>
</dbReference>
<name>A0A171KSR4_9BURK</name>
<dbReference type="STRING" id="206506.AAV32_08125"/>
<evidence type="ECO:0000259" key="6">
    <source>
        <dbReference type="Pfam" id="PF02541"/>
    </source>
</evidence>
<dbReference type="Proteomes" id="UP000078084">
    <property type="component" value="Unassembled WGS sequence"/>
</dbReference>
<dbReference type="Pfam" id="PF21447">
    <property type="entry name" value="Ppx-GppA_III"/>
    <property type="match status" value="1"/>
</dbReference>